<gene>
    <name evidence="8" type="ORF">IAB60_12655</name>
</gene>
<reference evidence="8" key="2">
    <citation type="journal article" date="2021" name="PeerJ">
        <title>Extensive microbial diversity within the chicken gut microbiome revealed by metagenomics and culture.</title>
        <authorList>
            <person name="Gilroy R."/>
            <person name="Ravi A."/>
            <person name="Getino M."/>
            <person name="Pursley I."/>
            <person name="Horton D.L."/>
            <person name="Alikhan N.F."/>
            <person name="Baker D."/>
            <person name="Gharbi K."/>
            <person name="Hall N."/>
            <person name="Watson M."/>
            <person name="Adriaenssens E.M."/>
            <person name="Foster-Nyarko E."/>
            <person name="Jarju S."/>
            <person name="Secka A."/>
            <person name="Antonio M."/>
            <person name="Oren A."/>
            <person name="Chaudhuri R.R."/>
            <person name="La Ragione R."/>
            <person name="Hildebrand F."/>
            <person name="Pallen M.J."/>
        </authorList>
    </citation>
    <scope>NUCLEOTIDE SEQUENCE</scope>
    <source>
        <strain evidence="8">CHK123-3438</strain>
    </source>
</reference>
<dbReference type="InterPro" id="IPR036388">
    <property type="entry name" value="WH-like_DNA-bd_sf"/>
</dbReference>
<dbReference type="SUPFAM" id="SSF88659">
    <property type="entry name" value="Sigma3 and sigma4 domains of RNA polymerase sigma factors"/>
    <property type="match status" value="1"/>
</dbReference>
<dbReference type="EMBL" id="DVKS01000208">
    <property type="protein sequence ID" value="HIT42921.1"/>
    <property type="molecule type" value="Genomic_DNA"/>
</dbReference>
<dbReference type="Gene3D" id="1.10.10.10">
    <property type="entry name" value="Winged helix-like DNA-binding domain superfamily/Winged helix DNA-binding domain"/>
    <property type="match status" value="1"/>
</dbReference>
<evidence type="ECO:0000256" key="5">
    <source>
        <dbReference type="SAM" id="Coils"/>
    </source>
</evidence>
<evidence type="ECO:0000259" key="7">
    <source>
        <dbReference type="Pfam" id="PF08281"/>
    </source>
</evidence>
<dbReference type="CDD" id="cd06171">
    <property type="entry name" value="Sigma70_r4"/>
    <property type="match status" value="1"/>
</dbReference>
<evidence type="ECO:0000313" key="9">
    <source>
        <dbReference type="Proteomes" id="UP000886860"/>
    </source>
</evidence>
<accession>A0A9D1GL76</accession>
<keyword evidence="3" id="KW-0731">Sigma factor</keyword>
<name>A0A9D1GL76_9FIRM</name>
<dbReference type="PANTHER" id="PTHR43133">
    <property type="entry name" value="RNA POLYMERASE ECF-TYPE SIGMA FACTO"/>
    <property type="match status" value="1"/>
</dbReference>
<dbReference type="InterPro" id="IPR013249">
    <property type="entry name" value="RNA_pol_sigma70_r4_t2"/>
</dbReference>
<dbReference type="Pfam" id="PF04542">
    <property type="entry name" value="Sigma70_r2"/>
    <property type="match status" value="1"/>
</dbReference>
<dbReference type="AlphaFoldDB" id="A0A9D1GL76"/>
<organism evidence="8 9">
    <name type="scientific">Candidatus Caccovicinus merdipullorum</name>
    <dbReference type="NCBI Taxonomy" id="2840724"/>
    <lineage>
        <taxon>Bacteria</taxon>
        <taxon>Bacillati</taxon>
        <taxon>Bacillota</taxon>
        <taxon>Clostridia</taxon>
        <taxon>Eubacteriales</taxon>
        <taxon>Candidatus Caccovicinus</taxon>
    </lineage>
</organism>
<dbReference type="NCBIfam" id="TIGR02937">
    <property type="entry name" value="sigma70-ECF"/>
    <property type="match status" value="1"/>
</dbReference>
<dbReference type="InterPro" id="IPR007627">
    <property type="entry name" value="RNA_pol_sigma70_r2"/>
</dbReference>
<dbReference type="InterPro" id="IPR013324">
    <property type="entry name" value="RNA_pol_sigma_r3/r4-like"/>
</dbReference>
<comment type="similarity">
    <text evidence="1">Belongs to the sigma-70 factor family. ECF subfamily.</text>
</comment>
<dbReference type="GO" id="GO:0003677">
    <property type="term" value="F:DNA binding"/>
    <property type="evidence" value="ECO:0007669"/>
    <property type="project" value="InterPro"/>
</dbReference>
<evidence type="ECO:0000256" key="4">
    <source>
        <dbReference type="ARBA" id="ARBA00023163"/>
    </source>
</evidence>
<dbReference type="Gene3D" id="1.10.1740.10">
    <property type="match status" value="1"/>
</dbReference>
<protein>
    <submittedName>
        <fullName evidence="8">RNA polymerase sigma factor</fullName>
    </submittedName>
</protein>
<dbReference type="InterPro" id="IPR014284">
    <property type="entry name" value="RNA_pol_sigma-70_dom"/>
</dbReference>
<dbReference type="InterPro" id="IPR013325">
    <property type="entry name" value="RNA_pol_sigma_r2"/>
</dbReference>
<reference evidence="8" key="1">
    <citation type="submission" date="2020-10" db="EMBL/GenBank/DDBJ databases">
        <authorList>
            <person name="Gilroy R."/>
        </authorList>
    </citation>
    <scope>NUCLEOTIDE SEQUENCE</scope>
    <source>
        <strain evidence="8">CHK123-3438</strain>
    </source>
</reference>
<feature type="domain" description="RNA polymerase sigma-70 region 2" evidence="6">
    <location>
        <begin position="36"/>
        <end position="102"/>
    </location>
</feature>
<sequence length="190" mass="21772">MLSLDALNISEPAEQSVDEELLRRVGEGSQEAFKQLYEKTDRTLYGYILSILRNPHDAEEVMQETYMKIWTSAAGYQSQGKPLAWIFTIARNLCYMKFREQKHQSDVELDQLNGTEAGEFCPQIENAADKLVLKAALEALKEEERQIVLLKNSSGLKHREIAEALGMPLATVLSKYNRAMKKLEQYLREE</sequence>
<evidence type="ECO:0000256" key="3">
    <source>
        <dbReference type="ARBA" id="ARBA00023082"/>
    </source>
</evidence>
<evidence type="ECO:0000259" key="6">
    <source>
        <dbReference type="Pfam" id="PF04542"/>
    </source>
</evidence>
<dbReference type="SUPFAM" id="SSF88946">
    <property type="entry name" value="Sigma2 domain of RNA polymerase sigma factors"/>
    <property type="match status" value="1"/>
</dbReference>
<keyword evidence="5" id="KW-0175">Coiled coil</keyword>
<dbReference type="Pfam" id="PF08281">
    <property type="entry name" value="Sigma70_r4_2"/>
    <property type="match status" value="1"/>
</dbReference>
<dbReference type="GO" id="GO:0006352">
    <property type="term" value="P:DNA-templated transcription initiation"/>
    <property type="evidence" value="ECO:0007669"/>
    <property type="project" value="InterPro"/>
</dbReference>
<proteinExistence type="inferred from homology"/>
<dbReference type="GO" id="GO:0016987">
    <property type="term" value="F:sigma factor activity"/>
    <property type="evidence" value="ECO:0007669"/>
    <property type="project" value="UniProtKB-KW"/>
</dbReference>
<dbReference type="InterPro" id="IPR039425">
    <property type="entry name" value="RNA_pol_sigma-70-like"/>
</dbReference>
<comment type="caution">
    <text evidence="8">The sequence shown here is derived from an EMBL/GenBank/DDBJ whole genome shotgun (WGS) entry which is preliminary data.</text>
</comment>
<feature type="coiled-coil region" evidence="5">
    <location>
        <begin position="133"/>
        <end position="189"/>
    </location>
</feature>
<evidence type="ECO:0000256" key="1">
    <source>
        <dbReference type="ARBA" id="ARBA00010641"/>
    </source>
</evidence>
<keyword evidence="2" id="KW-0805">Transcription regulation</keyword>
<dbReference type="Proteomes" id="UP000886860">
    <property type="component" value="Unassembled WGS sequence"/>
</dbReference>
<dbReference type="PANTHER" id="PTHR43133:SF62">
    <property type="entry name" value="RNA POLYMERASE SIGMA FACTOR SIGZ"/>
    <property type="match status" value="1"/>
</dbReference>
<keyword evidence="4" id="KW-0804">Transcription</keyword>
<evidence type="ECO:0000256" key="2">
    <source>
        <dbReference type="ARBA" id="ARBA00023015"/>
    </source>
</evidence>
<evidence type="ECO:0000313" key="8">
    <source>
        <dbReference type="EMBL" id="HIT42921.1"/>
    </source>
</evidence>
<feature type="domain" description="RNA polymerase sigma factor 70 region 4 type 2" evidence="7">
    <location>
        <begin position="133"/>
        <end position="183"/>
    </location>
</feature>